<dbReference type="Pfam" id="PF07963">
    <property type="entry name" value="N_methyl"/>
    <property type="match status" value="1"/>
</dbReference>
<proteinExistence type="predicted"/>
<dbReference type="InterPro" id="IPR000983">
    <property type="entry name" value="Bac_GSPG_pilin"/>
</dbReference>
<protein>
    <submittedName>
        <fullName evidence="3">Prepilin-type N-terminal cleavage/methylation domain-containing protein</fullName>
    </submittedName>
</protein>
<reference evidence="4" key="1">
    <citation type="submission" date="2019-07" db="EMBL/GenBank/DDBJ databases">
        <title>Complete Genome Sequences of Vibrion rotiferianus strain AM7.</title>
        <authorList>
            <person name="Miyazaki K."/>
            <person name="Wiseschart A."/>
            <person name="Pootanakit K."/>
            <person name="Ishimori K."/>
            <person name="Kitahara K."/>
        </authorList>
    </citation>
    <scope>NUCLEOTIDE SEQUENCE [LARGE SCALE GENOMIC DNA]</scope>
    <source>
        <strain evidence="4">AM7</strain>
    </source>
</reference>
<dbReference type="Pfam" id="PF16732">
    <property type="entry name" value="ComP_DUS"/>
    <property type="match status" value="1"/>
</dbReference>
<accession>A0A510I3B3</accession>
<gene>
    <name evidence="3" type="ORF">VroAM7_06500</name>
</gene>
<dbReference type="EMBL" id="AP019798">
    <property type="protein sequence ID" value="BBL87997.1"/>
    <property type="molecule type" value="Genomic_DNA"/>
</dbReference>
<keyword evidence="1" id="KW-0488">Methylation</keyword>
<dbReference type="InterPro" id="IPR012902">
    <property type="entry name" value="N_methyl_site"/>
</dbReference>
<dbReference type="GO" id="GO:0043683">
    <property type="term" value="P:type IV pilus assembly"/>
    <property type="evidence" value="ECO:0007669"/>
    <property type="project" value="InterPro"/>
</dbReference>
<evidence type="ECO:0000313" key="4">
    <source>
        <dbReference type="Proteomes" id="UP000315115"/>
    </source>
</evidence>
<keyword evidence="2" id="KW-0472">Membrane</keyword>
<feature type="transmembrane region" description="Helical" evidence="2">
    <location>
        <begin position="20"/>
        <end position="40"/>
    </location>
</feature>
<evidence type="ECO:0000256" key="1">
    <source>
        <dbReference type="ARBA" id="ARBA00022481"/>
    </source>
</evidence>
<dbReference type="SUPFAM" id="SSF54523">
    <property type="entry name" value="Pili subunits"/>
    <property type="match status" value="1"/>
</dbReference>
<sequence>MIRTNICNSYKIRLKGMTLVELLIAIGIMGALTAIAYPIFTNHVQKSHRTTAISDITRIQLELEASYNGNYDWSRIISGGKCTICDSDKFTFSVVSSAVVAYTITATAKLGQDKDRCFPQGVKKITLTSTNIESPSACWN</sequence>
<organism evidence="3 4">
    <name type="scientific">Vibrio rotiferianus</name>
    <dbReference type="NCBI Taxonomy" id="190895"/>
    <lineage>
        <taxon>Bacteria</taxon>
        <taxon>Pseudomonadati</taxon>
        <taxon>Pseudomonadota</taxon>
        <taxon>Gammaproteobacteria</taxon>
        <taxon>Vibrionales</taxon>
        <taxon>Vibrionaceae</taxon>
        <taxon>Vibrio</taxon>
    </lineage>
</organism>
<dbReference type="NCBIfam" id="TIGR02532">
    <property type="entry name" value="IV_pilin_GFxxxE"/>
    <property type="match status" value="1"/>
</dbReference>
<dbReference type="Gene3D" id="3.30.700.10">
    <property type="entry name" value="Glycoprotein, Type 4 Pilin"/>
    <property type="match status" value="1"/>
</dbReference>
<dbReference type="InterPro" id="IPR031982">
    <property type="entry name" value="PilE-like"/>
</dbReference>
<name>A0A510I3B3_9VIBR</name>
<keyword evidence="2" id="KW-0812">Transmembrane</keyword>
<evidence type="ECO:0000313" key="3">
    <source>
        <dbReference type="EMBL" id="BBL87997.1"/>
    </source>
</evidence>
<dbReference type="GO" id="GO:0015628">
    <property type="term" value="P:protein secretion by the type II secretion system"/>
    <property type="evidence" value="ECO:0007669"/>
    <property type="project" value="InterPro"/>
</dbReference>
<dbReference type="GO" id="GO:0015627">
    <property type="term" value="C:type II protein secretion system complex"/>
    <property type="evidence" value="ECO:0007669"/>
    <property type="project" value="InterPro"/>
</dbReference>
<dbReference type="RefSeq" id="WP_143692071.1">
    <property type="nucleotide sequence ID" value="NZ_AP019798.1"/>
</dbReference>
<dbReference type="PROSITE" id="PS00409">
    <property type="entry name" value="PROKAR_NTER_METHYL"/>
    <property type="match status" value="1"/>
</dbReference>
<evidence type="ECO:0000256" key="2">
    <source>
        <dbReference type="SAM" id="Phobius"/>
    </source>
</evidence>
<dbReference type="InterPro" id="IPR045584">
    <property type="entry name" value="Pilin-like"/>
</dbReference>
<dbReference type="AlphaFoldDB" id="A0A510I3B3"/>
<dbReference type="Proteomes" id="UP000315115">
    <property type="component" value="Chromosome 1"/>
</dbReference>
<dbReference type="PRINTS" id="PR00813">
    <property type="entry name" value="BCTERIALGSPG"/>
</dbReference>
<keyword evidence="2" id="KW-1133">Transmembrane helix</keyword>